<protein>
    <submittedName>
        <fullName evidence="2">Uncharacterized protein</fullName>
    </submittedName>
</protein>
<evidence type="ECO:0000313" key="2">
    <source>
        <dbReference type="EMBL" id="NNA82420.1"/>
    </source>
</evidence>
<accession>A0A7Y1MIM2</accession>
<dbReference type="Proteomes" id="UP000586252">
    <property type="component" value="Unassembled WGS sequence"/>
</dbReference>
<dbReference type="EMBL" id="JAAQYI010000017">
    <property type="protein sequence ID" value="NNA82420.1"/>
    <property type="molecule type" value="Genomic_DNA"/>
</dbReference>
<dbReference type="RefSeq" id="WP_057711691.1">
    <property type="nucleotide sequence ID" value="NZ_JAAQYH010000019.1"/>
</dbReference>
<proteinExistence type="predicted"/>
<sequence length="95" mass="10628">MIDLTLIFHILQVEIKKRAEYNSSCRYQISASARQEKVRDKEQTAANTVRTGALTELNATMPCMALYEPFANGDPTVTKMIKPQKQQSPVVSEPG</sequence>
<organism evidence="2 4">
    <name type="scientific">Pseudomonas lactis</name>
    <dbReference type="NCBI Taxonomy" id="1615674"/>
    <lineage>
        <taxon>Bacteria</taxon>
        <taxon>Pseudomonadati</taxon>
        <taxon>Pseudomonadota</taxon>
        <taxon>Gammaproteobacteria</taxon>
        <taxon>Pseudomonadales</taxon>
        <taxon>Pseudomonadaceae</taxon>
        <taxon>Pseudomonas</taxon>
    </lineage>
</organism>
<dbReference type="EMBL" id="JAAQYH010000019">
    <property type="protein sequence ID" value="NNA76611.1"/>
    <property type="molecule type" value="Genomic_DNA"/>
</dbReference>
<evidence type="ECO:0000313" key="3">
    <source>
        <dbReference type="Proteomes" id="UP000535954"/>
    </source>
</evidence>
<gene>
    <name evidence="1" type="ORF">HBO13_28655</name>
    <name evidence="2" type="ORF">HBO30_27275</name>
</gene>
<dbReference type="AlphaFoldDB" id="A0A7Y1MIM2"/>
<evidence type="ECO:0000313" key="1">
    <source>
        <dbReference type="EMBL" id="NNA76611.1"/>
    </source>
</evidence>
<evidence type="ECO:0000313" key="4">
    <source>
        <dbReference type="Proteomes" id="UP000586252"/>
    </source>
</evidence>
<comment type="caution">
    <text evidence="2">The sequence shown here is derived from an EMBL/GenBank/DDBJ whole genome shotgun (WGS) entry which is preliminary data.</text>
</comment>
<dbReference type="Proteomes" id="UP000535954">
    <property type="component" value="Unassembled WGS sequence"/>
</dbReference>
<reference evidence="3 4" key="1">
    <citation type="journal article" date="2020" name="Front. Microbiol.">
        <title>Genetic Organization of the aprX-lipA2 Operon Affects the Proteolytic Potential of Pseudomonas Species in Milk.</title>
        <authorList>
            <person name="Maier C."/>
            <person name="Huptas C."/>
            <person name="von Neubeck M."/>
            <person name="Scherer S."/>
            <person name="Wenning M."/>
            <person name="Lucking G."/>
        </authorList>
    </citation>
    <scope>NUCLEOTIDE SEQUENCE [LARGE SCALE GENOMIC DNA]</scope>
    <source>
        <strain evidence="2 4">WS 5404</strain>
        <strain evidence="1 3">WS 5405</strain>
    </source>
</reference>
<dbReference type="GeneID" id="45735685"/>
<name>A0A7Y1MIM2_9PSED</name>